<gene>
    <name evidence="2" type="ORF">KFE25_009166</name>
</gene>
<reference evidence="2" key="1">
    <citation type="submission" date="2021-05" db="EMBL/GenBank/DDBJ databases">
        <title>The genome of the haptophyte Pavlova lutheri (Diacronema luteri, Pavlovales) - a model for lipid biosynthesis in eukaryotic algae.</title>
        <authorList>
            <person name="Hulatt C.J."/>
            <person name="Posewitz M.C."/>
        </authorList>
    </citation>
    <scope>NUCLEOTIDE SEQUENCE</scope>
    <source>
        <strain evidence="2">NIVA-4/92</strain>
    </source>
</reference>
<feature type="signal peptide" evidence="1">
    <location>
        <begin position="1"/>
        <end position="16"/>
    </location>
</feature>
<dbReference type="OrthoDB" id="10262747at2759"/>
<feature type="chain" id="PRO_5035148121" evidence="1">
    <location>
        <begin position="17"/>
        <end position="214"/>
    </location>
</feature>
<organism evidence="2 3">
    <name type="scientific">Diacronema lutheri</name>
    <name type="common">Unicellular marine alga</name>
    <name type="synonym">Monochrysis lutheri</name>
    <dbReference type="NCBI Taxonomy" id="2081491"/>
    <lineage>
        <taxon>Eukaryota</taxon>
        <taxon>Haptista</taxon>
        <taxon>Haptophyta</taxon>
        <taxon>Pavlovophyceae</taxon>
        <taxon>Pavlovales</taxon>
        <taxon>Pavlovaceae</taxon>
        <taxon>Diacronema</taxon>
    </lineage>
</organism>
<dbReference type="EMBL" id="JAGTXO010000001">
    <property type="protein sequence ID" value="KAG8470745.1"/>
    <property type="molecule type" value="Genomic_DNA"/>
</dbReference>
<dbReference type="AlphaFoldDB" id="A0A8J5XZC0"/>
<evidence type="ECO:0000313" key="3">
    <source>
        <dbReference type="Proteomes" id="UP000751190"/>
    </source>
</evidence>
<keyword evidence="1" id="KW-0732">Signal</keyword>
<protein>
    <submittedName>
        <fullName evidence="2">Uncharacterized protein</fullName>
    </submittedName>
</protein>
<sequence length="214" mass="23276">MLRTLTILCGVATGVALPSANDPANDLRSLLFGSFRPAPTPCPDAHTLVMTTQEVLQQQKIWGDTVVAIGAAYTANPTGQEHIKIATDAASNIYAYDHLLVMFKPTLASDVQFRPNPQDALSYFVGHSDHIAGAPGIHMEDTGFAVKPWSSVVFHNHGIYCSGDICHAMGVYDFTDANINNVTTVEYTFGYKKFPGGNIRIFLHHSSLPFQPAR</sequence>
<accession>A0A8J5XZC0</accession>
<dbReference type="OMA" id="LAIVQCN"/>
<name>A0A8J5XZC0_DIALT</name>
<evidence type="ECO:0000313" key="2">
    <source>
        <dbReference type="EMBL" id="KAG8470745.1"/>
    </source>
</evidence>
<evidence type="ECO:0000256" key="1">
    <source>
        <dbReference type="SAM" id="SignalP"/>
    </source>
</evidence>
<keyword evidence="3" id="KW-1185">Reference proteome</keyword>
<dbReference type="Gene3D" id="3.10.450.50">
    <property type="match status" value="1"/>
</dbReference>
<proteinExistence type="predicted"/>
<dbReference type="Proteomes" id="UP000751190">
    <property type="component" value="Unassembled WGS sequence"/>
</dbReference>
<comment type="caution">
    <text evidence="2">The sequence shown here is derived from an EMBL/GenBank/DDBJ whole genome shotgun (WGS) entry which is preliminary data.</text>
</comment>